<comment type="caution">
    <text evidence="2">The sequence shown here is derived from an EMBL/GenBank/DDBJ whole genome shotgun (WGS) entry which is preliminary data.</text>
</comment>
<dbReference type="Proteomes" id="UP001281130">
    <property type="component" value="Unassembled WGS sequence"/>
</dbReference>
<evidence type="ECO:0008006" key="4">
    <source>
        <dbReference type="Google" id="ProtNLM"/>
    </source>
</evidence>
<reference evidence="2" key="1">
    <citation type="submission" date="2023-11" db="EMBL/GenBank/DDBJ databases">
        <title>MicrobeMod: A computational toolkit for identifying prokaryotic methylation and restriction-modification with nanopore sequencing.</title>
        <authorList>
            <person name="Crits-Christoph A."/>
            <person name="Kang S.C."/>
            <person name="Lee H."/>
            <person name="Ostrov N."/>
        </authorList>
    </citation>
    <scope>NUCLEOTIDE SEQUENCE</scope>
    <source>
        <strain evidence="2">ATCC 51242</strain>
    </source>
</reference>
<protein>
    <recommendedName>
        <fullName evidence="4">Helix-turn-helix domain-containing protein</fullName>
    </recommendedName>
</protein>
<evidence type="ECO:0000313" key="3">
    <source>
        <dbReference type="Proteomes" id="UP001281130"/>
    </source>
</evidence>
<dbReference type="EMBL" id="JAWXXX010000001">
    <property type="protein sequence ID" value="MDX5895192.1"/>
    <property type="molecule type" value="Genomic_DNA"/>
</dbReference>
<sequence length="302" mass="33678">MPGLRRIWQGEGGEVLGIWWVRWIREQIAVSVWAQSWAYEQRLGKWRDLGSGRRSWKGDPGAKSVLAAVATFADEAGYAYCGQGTLAEMTDMTERSVREHLHNLEHAYGKIRREHRRKRVGRGRGEYTSDAIWLLAPAHRLRPPRRGDALEEYEPAENSAGGEKRTHGRKSLPPGGRKNLPGNRKGIEPSGDPSGNAPPHRANTYVEMIEVQSQLLGSPLDEGDLVKVGAYAKTLIEKQGATRAQMMRWATHYSTRRSENPKIQPSQAWSDVLQGAHGYPKPLAKKSVTVIGASEDLFEGEV</sequence>
<evidence type="ECO:0000313" key="2">
    <source>
        <dbReference type="EMBL" id="MDX5895192.1"/>
    </source>
</evidence>
<evidence type="ECO:0000256" key="1">
    <source>
        <dbReference type="SAM" id="MobiDB-lite"/>
    </source>
</evidence>
<dbReference type="RefSeq" id="WP_084362636.1">
    <property type="nucleotide sequence ID" value="NZ_JAWXXX010000001.1"/>
</dbReference>
<name>A0AB35T6K8_RUBRA</name>
<dbReference type="AlphaFoldDB" id="A0AB35T6K8"/>
<accession>A0AB35T6K8</accession>
<feature type="region of interest" description="Disordered" evidence="1">
    <location>
        <begin position="153"/>
        <end position="201"/>
    </location>
</feature>
<proteinExistence type="predicted"/>
<organism evidence="2 3">
    <name type="scientific">Rubrobacter radiotolerans</name>
    <name type="common">Arthrobacter radiotolerans</name>
    <dbReference type="NCBI Taxonomy" id="42256"/>
    <lineage>
        <taxon>Bacteria</taxon>
        <taxon>Bacillati</taxon>
        <taxon>Actinomycetota</taxon>
        <taxon>Rubrobacteria</taxon>
        <taxon>Rubrobacterales</taxon>
        <taxon>Rubrobacteraceae</taxon>
        <taxon>Rubrobacter</taxon>
    </lineage>
</organism>
<gene>
    <name evidence="2" type="ORF">SIL72_14285</name>
</gene>